<dbReference type="EMBL" id="SRLO01001456">
    <property type="protein sequence ID" value="TNN37689.1"/>
    <property type="molecule type" value="Genomic_DNA"/>
</dbReference>
<feature type="region of interest" description="Disordered" evidence="1">
    <location>
        <begin position="1"/>
        <end position="36"/>
    </location>
</feature>
<accession>A0A4Z2F8W2</accession>
<dbReference type="Proteomes" id="UP000314294">
    <property type="component" value="Unassembled WGS sequence"/>
</dbReference>
<protein>
    <submittedName>
        <fullName evidence="2">Uncharacterized protein</fullName>
    </submittedName>
</protein>
<evidence type="ECO:0000313" key="3">
    <source>
        <dbReference type="Proteomes" id="UP000314294"/>
    </source>
</evidence>
<reference evidence="2 3" key="1">
    <citation type="submission" date="2019-03" db="EMBL/GenBank/DDBJ databases">
        <title>First draft genome of Liparis tanakae, snailfish: a comprehensive survey of snailfish specific genes.</title>
        <authorList>
            <person name="Kim W."/>
            <person name="Song I."/>
            <person name="Jeong J.-H."/>
            <person name="Kim D."/>
            <person name="Kim S."/>
            <person name="Ryu S."/>
            <person name="Song J.Y."/>
            <person name="Lee S.K."/>
        </authorList>
    </citation>
    <scope>NUCLEOTIDE SEQUENCE [LARGE SCALE GENOMIC DNA]</scope>
    <source>
        <tissue evidence="2">Muscle</tissue>
    </source>
</reference>
<organism evidence="2 3">
    <name type="scientific">Liparis tanakae</name>
    <name type="common">Tanaka's snailfish</name>
    <dbReference type="NCBI Taxonomy" id="230148"/>
    <lineage>
        <taxon>Eukaryota</taxon>
        <taxon>Metazoa</taxon>
        <taxon>Chordata</taxon>
        <taxon>Craniata</taxon>
        <taxon>Vertebrata</taxon>
        <taxon>Euteleostomi</taxon>
        <taxon>Actinopterygii</taxon>
        <taxon>Neopterygii</taxon>
        <taxon>Teleostei</taxon>
        <taxon>Neoteleostei</taxon>
        <taxon>Acanthomorphata</taxon>
        <taxon>Eupercaria</taxon>
        <taxon>Perciformes</taxon>
        <taxon>Cottioidei</taxon>
        <taxon>Cottales</taxon>
        <taxon>Liparidae</taxon>
        <taxon>Liparis</taxon>
    </lineage>
</organism>
<comment type="caution">
    <text evidence="2">The sequence shown here is derived from an EMBL/GenBank/DDBJ whole genome shotgun (WGS) entry which is preliminary data.</text>
</comment>
<keyword evidence="3" id="KW-1185">Reference proteome</keyword>
<sequence length="95" mass="10214">MTRSASLETNDNGYIQPPDAPPTRGGGGQSKEEAQQEVYLVHRMTFSPLAVREMFLAQTVRSGGGLGRGGAEEEQTGAEEEEEEGTEVEVKMEGV</sequence>
<feature type="compositionally biased region" description="Polar residues" evidence="1">
    <location>
        <begin position="1"/>
        <end position="13"/>
    </location>
</feature>
<evidence type="ECO:0000313" key="2">
    <source>
        <dbReference type="EMBL" id="TNN37689.1"/>
    </source>
</evidence>
<feature type="compositionally biased region" description="Acidic residues" evidence="1">
    <location>
        <begin position="72"/>
        <end position="87"/>
    </location>
</feature>
<evidence type="ECO:0000256" key="1">
    <source>
        <dbReference type="SAM" id="MobiDB-lite"/>
    </source>
</evidence>
<proteinExistence type="predicted"/>
<name>A0A4Z2F8W2_9TELE</name>
<gene>
    <name evidence="2" type="ORF">EYF80_052139</name>
</gene>
<feature type="region of interest" description="Disordered" evidence="1">
    <location>
        <begin position="61"/>
        <end position="95"/>
    </location>
</feature>
<dbReference type="AlphaFoldDB" id="A0A4Z2F8W2"/>